<dbReference type="SUPFAM" id="SSF51445">
    <property type="entry name" value="(Trans)glycosidases"/>
    <property type="match status" value="1"/>
</dbReference>
<evidence type="ECO:0000259" key="6">
    <source>
        <dbReference type="Pfam" id="PF17189"/>
    </source>
</evidence>
<evidence type="ECO:0000256" key="3">
    <source>
        <dbReference type="ARBA" id="ARBA00022801"/>
    </source>
</evidence>
<dbReference type="PANTHER" id="PTHR11069:SF23">
    <property type="entry name" value="LYSOSOMAL ACID GLUCOSYLCERAMIDASE"/>
    <property type="match status" value="1"/>
</dbReference>
<dbReference type="Gene3D" id="2.60.40.1180">
    <property type="entry name" value="Golgi alpha-mannosidase II"/>
    <property type="match status" value="1"/>
</dbReference>
<name>A0A2J6RET0_HYAVF</name>
<dbReference type="STRING" id="1149755.A0A2J6RET0"/>
<dbReference type="Proteomes" id="UP000235786">
    <property type="component" value="Unassembled WGS sequence"/>
</dbReference>
<reference evidence="7 8" key="1">
    <citation type="submission" date="2016-04" db="EMBL/GenBank/DDBJ databases">
        <title>A degradative enzymes factory behind the ericoid mycorrhizal symbiosis.</title>
        <authorList>
            <consortium name="DOE Joint Genome Institute"/>
            <person name="Martino E."/>
            <person name="Morin E."/>
            <person name="Grelet G."/>
            <person name="Kuo A."/>
            <person name="Kohler A."/>
            <person name="Daghino S."/>
            <person name="Barry K."/>
            <person name="Choi C."/>
            <person name="Cichocki N."/>
            <person name="Clum A."/>
            <person name="Copeland A."/>
            <person name="Hainaut M."/>
            <person name="Haridas S."/>
            <person name="Labutti K."/>
            <person name="Lindquist E."/>
            <person name="Lipzen A."/>
            <person name="Khouja H.-R."/>
            <person name="Murat C."/>
            <person name="Ohm R."/>
            <person name="Olson A."/>
            <person name="Spatafora J."/>
            <person name="Veneault-Fourrey C."/>
            <person name="Henrissat B."/>
            <person name="Grigoriev I."/>
            <person name="Martin F."/>
            <person name="Perotto S."/>
        </authorList>
    </citation>
    <scope>NUCLEOTIDE SEQUENCE [LARGE SCALE GENOMIC DNA]</scope>
    <source>
        <strain evidence="7 8">F</strain>
    </source>
</reference>
<feature type="chain" id="PRO_5014433212" evidence="4">
    <location>
        <begin position="19"/>
        <end position="471"/>
    </location>
</feature>
<evidence type="ECO:0000256" key="1">
    <source>
        <dbReference type="ARBA" id="ARBA00005382"/>
    </source>
</evidence>
<organism evidence="7 8">
    <name type="scientific">Hyaloscypha variabilis (strain UAMH 11265 / GT02V1 / F)</name>
    <name type="common">Meliniomyces variabilis</name>
    <dbReference type="NCBI Taxonomy" id="1149755"/>
    <lineage>
        <taxon>Eukaryota</taxon>
        <taxon>Fungi</taxon>
        <taxon>Dikarya</taxon>
        <taxon>Ascomycota</taxon>
        <taxon>Pezizomycotina</taxon>
        <taxon>Leotiomycetes</taxon>
        <taxon>Helotiales</taxon>
        <taxon>Hyaloscyphaceae</taxon>
        <taxon>Hyaloscypha</taxon>
        <taxon>Hyaloscypha variabilis</taxon>
    </lineage>
</organism>
<keyword evidence="8" id="KW-1185">Reference proteome</keyword>
<feature type="signal peptide" evidence="4">
    <location>
        <begin position="1"/>
        <end position="18"/>
    </location>
</feature>
<dbReference type="AlphaFoldDB" id="A0A2J6RET0"/>
<dbReference type="GO" id="GO:0016020">
    <property type="term" value="C:membrane"/>
    <property type="evidence" value="ECO:0007669"/>
    <property type="project" value="GOC"/>
</dbReference>
<keyword evidence="3 7" id="KW-0378">Hydrolase</keyword>
<dbReference type="GO" id="GO:0006680">
    <property type="term" value="P:glucosylceramide catabolic process"/>
    <property type="evidence" value="ECO:0007669"/>
    <property type="project" value="TreeGrafter"/>
</dbReference>
<dbReference type="Pfam" id="PF17189">
    <property type="entry name" value="Glyco_hydro_30C"/>
    <property type="match status" value="1"/>
</dbReference>
<evidence type="ECO:0000256" key="4">
    <source>
        <dbReference type="SAM" id="SignalP"/>
    </source>
</evidence>
<dbReference type="EMBL" id="KZ613950">
    <property type="protein sequence ID" value="PMD37015.1"/>
    <property type="molecule type" value="Genomic_DNA"/>
</dbReference>
<evidence type="ECO:0000256" key="2">
    <source>
        <dbReference type="ARBA" id="ARBA00022729"/>
    </source>
</evidence>
<dbReference type="GO" id="GO:0004348">
    <property type="term" value="F:glucosylceramidase activity"/>
    <property type="evidence" value="ECO:0007669"/>
    <property type="project" value="InterPro"/>
</dbReference>
<comment type="similarity">
    <text evidence="1">Belongs to the glycosyl hydrolase 30 family.</text>
</comment>
<accession>A0A2J6RET0</accession>
<gene>
    <name evidence="7" type="ORF">L207DRAFT_494179</name>
</gene>
<dbReference type="PANTHER" id="PTHR11069">
    <property type="entry name" value="GLUCOSYLCERAMIDASE"/>
    <property type="match status" value="1"/>
</dbReference>
<dbReference type="InterPro" id="IPR013780">
    <property type="entry name" value="Glyco_hydro_b"/>
</dbReference>
<dbReference type="InterPro" id="IPR017853">
    <property type="entry name" value="GH"/>
</dbReference>
<keyword evidence="2 4" id="KW-0732">Signal</keyword>
<dbReference type="Pfam" id="PF14587">
    <property type="entry name" value="Glyco_hydr_30_2"/>
    <property type="match status" value="1"/>
</dbReference>
<sequence>MHFPLLLTFTALPLLASSTPEPRLYSRATTITIDTSKTYQEIDGFGFSEAFQRANLIVNLPAPKQKSLLDLLFNTTSGAGFSILRIGIGSSLTSDKDFMNTIEPKSPGSPSATPTYVWDGKDSGQVFVAQQAVSYGVKTFYGNAWSAPAFMKTNDNENNGGYLCGVSGETCKSGDWRQAFADYLIQWSKYYAGIGVNITHLGFLNEPENAASYASMLSNGQQAADFVKILRPALDAANMSSVGITCCDSEGWGTQGSLLAGLKSAGAESLLGTNGLITSHTYTGALGAPFATTHKTWQTEYSDLDGAWTTAWYSSGGAGEGMTWASQIHTALTSSNCSAYLYWVATQGGNTNEKMVLVDATSYTVSKRLWAFAQYSRYIRPGAIRVAATGSGLQCSAFVNLDGSLVVPCLNTGTGAVSASLGFKGINGTSVTAWVTSNTQEMVSQAANLGSDGSVSGSVGARSLVTFVLTK</sequence>
<dbReference type="SUPFAM" id="SSF51011">
    <property type="entry name" value="Glycosyl hydrolase domain"/>
    <property type="match status" value="1"/>
</dbReference>
<protein>
    <submittedName>
        <fullName evidence="7">Glycoside hydrolase family 30 protein</fullName>
    </submittedName>
</protein>
<dbReference type="OrthoDB" id="2012278at2759"/>
<feature type="domain" description="Glycosyl hydrolase family 30 beta sandwich" evidence="6">
    <location>
        <begin position="382"/>
        <end position="467"/>
    </location>
</feature>
<dbReference type="Gene3D" id="3.20.20.80">
    <property type="entry name" value="Glycosidases"/>
    <property type="match status" value="1"/>
</dbReference>
<dbReference type="InterPro" id="IPR033452">
    <property type="entry name" value="GH30_C"/>
</dbReference>
<dbReference type="InterPro" id="IPR039514">
    <property type="entry name" value="6GAL-like"/>
</dbReference>
<evidence type="ECO:0000313" key="7">
    <source>
        <dbReference type="EMBL" id="PMD37015.1"/>
    </source>
</evidence>
<feature type="domain" description="Endo-beta-1,6-galactanase-like" evidence="5">
    <location>
        <begin position="29"/>
        <end position="241"/>
    </location>
</feature>
<dbReference type="InterPro" id="IPR001139">
    <property type="entry name" value="Glyco_hydro_30"/>
</dbReference>
<proteinExistence type="inferred from homology"/>
<evidence type="ECO:0000313" key="8">
    <source>
        <dbReference type="Proteomes" id="UP000235786"/>
    </source>
</evidence>
<evidence type="ECO:0000259" key="5">
    <source>
        <dbReference type="Pfam" id="PF14587"/>
    </source>
</evidence>